<evidence type="ECO:0000256" key="2">
    <source>
        <dbReference type="ARBA" id="ARBA00022475"/>
    </source>
</evidence>
<feature type="domain" description="Na+/H+ antiporter NhaC-like C-terminal" evidence="8">
    <location>
        <begin position="162"/>
        <end position="491"/>
    </location>
</feature>
<feature type="compositionally biased region" description="Basic and acidic residues" evidence="6">
    <location>
        <begin position="253"/>
        <end position="263"/>
    </location>
</feature>
<sequence length="517" mass="56537">MHPTFWSLLPFLTVIPVALLTRQVLPGLVVGLLIGSYMMQPHILGGLDAAVFYLLKEIAVSNNVRLLVFLYGFGSFVGLIRVTGGVAGFANWMNQRIQTVRGAFILTWLSSLATFMAPDFRIITVGPVMQRVFQRLKVPDSKVAFIIDATSTPLIALTPIGTAFVGYMVGLIASSARHIRLGETAYEILLQSLPYNFFAILMLLYALYLTFFTGNKDTCQSEDQENQKDCPPTIQTPFRASPQVAYMNQLRETPQDTIKEKTPQKKISGASSEHEPDSDFPDPIEIVSETVTPRAIHLVVPLLVLLCLTFLLTWWDGASKASTFWGALIKADASKAMLEAIFITLLLMMIWYTLFRQPLARLLFGFMQGGNEMMGVNLLLALVWALTAVSTDLGFIPYTKNLIGSSLPALWLTPAFFLIGCVIAYILGSSFGSWAILMPLGFSLAAGTAVPLPLIAGAVFASGTFGGFASLLSDNTVAMATVMKLPLMKYSRMKLKASLLVGIASLLLYVAVSWIIT</sequence>
<evidence type="ECO:0000259" key="8">
    <source>
        <dbReference type="Pfam" id="PF03553"/>
    </source>
</evidence>
<feature type="transmembrane region" description="Helical" evidence="7">
    <location>
        <begin position="376"/>
        <end position="396"/>
    </location>
</feature>
<evidence type="ECO:0000256" key="3">
    <source>
        <dbReference type="ARBA" id="ARBA00022692"/>
    </source>
</evidence>
<organism evidence="9 10">
    <name type="scientific">Marininema halotolerans</name>
    <dbReference type="NCBI Taxonomy" id="1155944"/>
    <lineage>
        <taxon>Bacteria</taxon>
        <taxon>Bacillati</taxon>
        <taxon>Bacillota</taxon>
        <taxon>Bacilli</taxon>
        <taxon>Bacillales</taxon>
        <taxon>Thermoactinomycetaceae</taxon>
        <taxon>Marininema</taxon>
    </lineage>
</organism>
<keyword evidence="10" id="KW-1185">Reference proteome</keyword>
<dbReference type="RefSeq" id="WP_091833833.1">
    <property type="nucleotide sequence ID" value="NZ_FPAA01000002.1"/>
</dbReference>
<dbReference type="GO" id="GO:0005886">
    <property type="term" value="C:plasma membrane"/>
    <property type="evidence" value="ECO:0007669"/>
    <property type="project" value="UniProtKB-SubCell"/>
</dbReference>
<evidence type="ECO:0000256" key="1">
    <source>
        <dbReference type="ARBA" id="ARBA00004651"/>
    </source>
</evidence>
<feature type="transmembrane region" description="Helical" evidence="7">
    <location>
        <begin position="295"/>
        <end position="315"/>
    </location>
</feature>
<feature type="transmembrane region" description="Helical" evidence="7">
    <location>
        <begin position="143"/>
        <end position="173"/>
    </location>
</feature>
<protein>
    <submittedName>
        <fullName evidence="9">Na+/H+ antiporter family protein</fullName>
    </submittedName>
</protein>
<evidence type="ECO:0000256" key="6">
    <source>
        <dbReference type="SAM" id="MobiDB-lite"/>
    </source>
</evidence>
<feature type="transmembrane region" description="Helical" evidence="7">
    <location>
        <begin position="408"/>
        <end position="427"/>
    </location>
</feature>
<feature type="transmembrane region" description="Helical" evidence="7">
    <location>
        <begin position="434"/>
        <end position="459"/>
    </location>
</feature>
<accession>A0A1I6PTM1</accession>
<keyword evidence="3 7" id="KW-0812">Transmembrane</keyword>
<dbReference type="AlphaFoldDB" id="A0A1I6PTM1"/>
<feature type="region of interest" description="Disordered" evidence="6">
    <location>
        <begin position="252"/>
        <end position="280"/>
    </location>
</feature>
<feature type="transmembrane region" description="Helical" evidence="7">
    <location>
        <begin position="193"/>
        <end position="212"/>
    </location>
</feature>
<evidence type="ECO:0000256" key="5">
    <source>
        <dbReference type="ARBA" id="ARBA00023136"/>
    </source>
</evidence>
<dbReference type="PANTHER" id="PTHR43478:SF1">
    <property type="entry name" value="NA+_H+ ANTIPORTER NHAC-LIKE C-TERMINAL DOMAIN-CONTAINING PROTEIN"/>
    <property type="match status" value="1"/>
</dbReference>
<dbReference type="OrthoDB" id="9762978at2"/>
<feature type="transmembrane region" description="Helical" evidence="7">
    <location>
        <begin position="497"/>
        <end position="516"/>
    </location>
</feature>
<dbReference type="EMBL" id="FPAA01000002">
    <property type="protein sequence ID" value="SFS43561.1"/>
    <property type="molecule type" value="Genomic_DNA"/>
</dbReference>
<dbReference type="Proteomes" id="UP000198660">
    <property type="component" value="Unassembled WGS sequence"/>
</dbReference>
<keyword evidence="5 7" id="KW-0472">Membrane</keyword>
<evidence type="ECO:0000313" key="10">
    <source>
        <dbReference type="Proteomes" id="UP000198660"/>
    </source>
</evidence>
<proteinExistence type="predicted"/>
<dbReference type="Pfam" id="PF03553">
    <property type="entry name" value="Na_H_antiporter"/>
    <property type="match status" value="1"/>
</dbReference>
<reference evidence="10" key="1">
    <citation type="submission" date="2016-10" db="EMBL/GenBank/DDBJ databases">
        <authorList>
            <person name="Varghese N."/>
            <person name="Submissions S."/>
        </authorList>
    </citation>
    <scope>NUCLEOTIDE SEQUENCE [LARGE SCALE GENOMIC DNA]</scope>
    <source>
        <strain evidence="10">DSM 45789</strain>
    </source>
</reference>
<dbReference type="PANTHER" id="PTHR43478">
    <property type="entry name" value="NA+/H+ ANTIPORTER-RELATED"/>
    <property type="match status" value="1"/>
</dbReference>
<gene>
    <name evidence="9" type="ORF">SAMN05444972_102124</name>
</gene>
<feature type="transmembrane region" description="Helical" evidence="7">
    <location>
        <begin position="102"/>
        <end position="122"/>
    </location>
</feature>
<keyword evidence="4 7" id="KW-1133">Transmembrane helix</keyword>
<comment type="subcellular location">
    <subcellularLocation>
        <location evidence="1">Cell membrane</location>
        <topology evidence="1">Multi-pass membrane protein</topology>
    </subcellularLocation>
</comment>
<feature type="transmembrane region" description="Helical" evidence="7">
    <location>
        <begin position="335"/>
        <end position="355"/>
    </location>
</feature>
<evidence type="ECO:0000256" key="7">
    <source>
        <dbReference type="SAM" id="Phobius"/>
    </source>
</evidence>
<evidence type="ECO:0000313" key="9">
    <source>
        <dbReference type="EMBL" id="SFS43561.1"/>
    </source>
</evidence>
<dbReference type="InterPro" id="IPR018461">
    <property type="entry name" value="Na/H_Antiport_NhaC-like_C"/>
</dbReference>
<evidence type="ECO:0000256" key="4">
    <source>
        <dbReference type="ARBA" id="ARBA00022989"/>
    </source>
</evidence>
<feature type="transmembrane region" description="Helical" evidence="7">
    <location>
        <begin position="30"/>
        <end position="55"/>
    </location>
</feature>
<name>A0A1I6PTM1_9BACL</name>
<keyword evidence="2" id="KW-1003">Cell membrane</keyword>
<feature type="transmembrane region" description="Helical" evidence="7">
    <location>
        <begin position="67"/>
        <end position="90"/>
    </location>
</feature>